<name>A0A8D9E838_9HEMI</name>
<organism evidence="1">
    <name type="scientific">Cacopsylla melanoneura</name>
    <dbReference type="NCBI Taxonomy" id="428564"/>
    <lineage>
        <taxon>Eukaryota</taxon>
        <taxon>Metazoa</taxon>
        <taxon>Ecdysozoa</taxon>
        <taxon>Arthropoda</taxon>
        <taxon>Hexapoda</taxon>
        <taxon>Insecta</taxon>
        <taxon>Pterygota</taxon>
        <taxon>Neoptera</taxon>
        <taxon>Paraneoptera</taxon>
        <taxon>Hemiptera</taxon>
        <taxon>Sternorrhyncha</taxon>
        <taxon>Psylloidea</taxon>
        <taxon>Psyllidae</taxon>
        <taxon>Psyllinae</taxon>
        <taxon>Cacopsylla</taxon>
    </lineage>
</organism>
<accession>A0A8D9E838</accession>
<proteinExistence type="predicted"/>
<dbReference type="AlphaFoldDB" id="A0A8D9E838"/>
<reference evidence="1" key="1">
    <citation type="submission" date="2021-05" db="EMBL/GenBank/DDBJ databases">
        <authorList>
            <person name="Alioto T."/>
            <person name="Alioto T."/>
            <person name="Gomez Garrido J."/>
        </authorList>
    </citation>
    <scope>NUCLEOTIDE SEQUENCE</scope>
</reference>
<dbReference type="EMBL" id="HBUF01462540">
    <property type="protein sequence ID" value="CAG6744238.1"/>
    <property type="molecule type" value="Transcribed_RNA"/>
</dbReference>
<protein>
    <submittedName>
        <fullName evidence="1">Uncharacterized protein</fullName>
    </submittedName>
</protein>
<sequence length="193" mass="21817">MLIYKLLSAVFLTTGLMISVYKLWSFDTVSLHVTRTINAALQSTALLNTVVVDVYGQNTTMVDGICNFRIALIRPYNWLWINMDYKIYRLIDTGLLTNGGQSPCLDHDSSTFVRLNDPRTGVCASTNMKTICLPFTRSSLVAYFSATKRVIRTHLSVCTDKFVNKEGKLNELTIVNFLLENRLFIIDRTTNSA</sequence>
<evidence type="ECO:0000313" key="1">
    <source>
        <dbReference type="EMBL" id="CAG6744238.1"/>
    </source>
</evidence>